<dbReference type="Pfam" id="PF17774">
    <property type="entry name" value="YlmH_RBD"/>
    <property type="match status" value="1"/>
</dbReference>
<reference evidence="3 4" key="2">
    <citation type="submission" date="2014-05" db="EMBL/GenBank/DDBJ databases">
        <title>Genome sequence of Streptococcus gallolyticus.</title>
        <authorList>
            <person name="Del Campo R."/>
        </authorList>
    </citation>
    <scope>NUCLEOTIDE SEQUENCE [LARGE SCALE GENOMIC DNA]</scope>
    <source>
        <strain evidence="3 4">LMG17956</strain>
    </source>
</reference>
<evidence type="ECO:0000256" key="1">
    <source>
        <dbReference type="PROSITE-ProRule" id="PRU00182"/>
    </source>
</evidence>
<name>A0A060RK29_9STRE</name>
<dbReference type="EMBL" id="CCBC010000133">
    <property type="protein sequence ID" value="CDO17640.1"/>
    <property type="molecule type" value="Genomic_DNA"/>
</dbReference>
<evidence type="ECO:0000313" key="4">
    <source>
        <dbReference type="Proteomes" id="UP000027584"/>
    </source>
</evidence>
<comment type="caution">
    <text evidence="3">The sequence shown here is derived from an EMBL/GenBank/DDBJ whole genome shotgun (WGS) entry which is preliminary data.</text>
</comment>
<dbReference type="InterPro" id="IPR036986">
    <property type="entry name" value="S4_RNA-bd_sf"/>
</dbReference>
<dbReference type="InterPro" id="IPR048443">
    <property type="entry name" value="RqcP2_N"/>
</dbReference>
<dbReference type="GO" id="GO:0003723">
    <property type="term" value="F:RNA binding"/>
    <property type="evidence" value="ECO:0007669"/>
    <property type="project" value="UniProtKB-KW"/>
</dbReference>
<evidence type="ECO:0000313" key="3">
    <source>
        <dbReference type="EMBL" id="CDO17640.1"/>
    </source>
</evidence>
<dbReference type="AlphaFoldDB" id="A0A060RK29"/>
<dbReference type="Proteomes" id="UP000027584">
    <property type="component" value="Unassembled WGS sequence"/>
</dbReference>
<dbReference type="PROSITE" id="PS50889">
    <property type="entry name" value="S4"/>
    <property type="match status" value="1"/>
</dbReference>
<dbReference type="CDD" id="cd00165">
    <property type="entry name" value="S4"/>
    <property type="match status" value="1"/>
</dbReference>
<dbReference type="InterPro" id="IPR002942">
    <property type="entry name" value="S4_RNA-bd"/>
</dbReference>
<dbReference type="Gene3D" id="3.30.1370.160">
    <property type="match status" value="1"/>
</dbReference>
<feature type="domain" description="RNA-binding S4" evidence="2">
    <location>
        <begin position="185"/>
        <end position="242"/>
    </location>
</feature>
<dbReference type="InterPro" id="IPR012677">
    <property type="entry name" value="Nucleotide-bd_a/b_plait_sf"/>
</dbReference>
<dbReference type="InterPro" id="IPR040591">
    <property type="entry name" value="RqcP2_RBD"/>
</dbReference>
<evidence type="ECO:0000259" key="2">
    <source>
        <dbReference type="SMART" id="SM00363"/>
    </source>
</evidence>
<dbReference type="SUPFAM" id="SSF55174">
    <property type="entry name" value="Alpha-L RNA-binding motif"/>
    <property type="match status" value="1"/>
</dbReference>
<protein>
    <submittedName>
        <fullName evidence="3">S4 domain protein</fullName>
    </submittedName>
</protein>
<dbReference type="Gene3D" id="3.30.70.330">
    <property type="match status" value="1"/>
</dbReference>
<dbReference type="Gene3D" id="3.10.290.10">
    <property type="entry name" value="RNA-binding S4 domain"/>
    <property type="match status" value="1"/>
</dbReference>
<gene>
    <name evidence="3" type="ORF">BN963_SGAL_00833</name>
</gene>
<dbReference type="Pfam" id="PF21278">
    <property type="entry name" value="YlmH_1st"/>
    <property type="match status" value="1"/>
</dbReference>
<organism evidence="3 4">
    <name type="scientific">Streptococcus gallolyticus</name>
    <dbReference type="NCBI Taxonomy" id="315405"/>
    <lineage>
        <taxon>Bacteria</taxon>
        <taxon>Bacillati</taxon>
        <taxon>Bacillota</taxon>
        <taxon>Bacilli</taxon>
        <taxon>Lactobacillales</taxon>
        <taxon>Streptococcaceae</taxon>
        <taxon>Streptococcus</taxon>
    </lineage>
</organism>
<dbReference type="PANTHER" id="PTHR13633:SF3">
    <property type="entry name" value="MITOCHONDRIAL TRANSCRIPTION RESCUE FACTOR 1"/>
    <property type="match status" value="1"/>
</dbReference>
<sequence length="263" mass="30120">MVMKKGLYQHFRPDEYDFIEKIDDLARRVEETYAYALTDFLNPRQVDIAKNVIGNRGLHYFVSSDYYPAEYARLIVAPDYYEFNPEDFELTLLEVNYNSKFNQLTHSQIMGTLLHKLGIKRTVIGDILVESGYAQLLVTQNMADYFRANVTKIAKASVSLKEIPLEQLIAGEKDSRQLDIMVSSMRMDKVLATVLKLSRSQAVQLIETDKVKLNYQIVDRASEMLQVGDLISVRGFGRFSILSENGLTKNGKCKLTVDKMIHK</sequence>
<proteinExistence type="predicted"/>
<accession>A0A060RK29</accession>
<dbReference type="SMART" id="SM00363">
    <property type="entry name" value="S4"/>
    <property type="match status" value="1"/>
</dbReference>
<dbReference type="Pfam" id="PF01479">
    <property type="entry name" value="S4"/>
    <property type="match status" value="1"/>
</dbReference>
<dbReference type="PANTHER" id="PTHR13633">
    <property type="entry name" value="MITOCHONDRIAL TRANSCRIPTION RESCUE FACTOR 1"/>
    <property type="match status" value="1"/>
</dbReference>
<keyword evidence="1" id="KW-0694">RNA-binding</keyword>
<reference evidence="3 4" key="1">
    <citation type="submission" date="2014-02" db="EMBL/GenBank/DDBJ databases">
        <authorList>
            <person name="Manrique M."/>
        </authorList>
    </citation>
    <scope>NUCLEOTIDE SEQUENCE [LARGE SCALE GENOMIC DNA]</scope>
    <source>
        <strain evidence="3 4">LMG17956</strain>
    </source>
</reference>